<dbReference type="EMBL" id="JANBVB010000522">
    <property type="protein sequence ID" value="KAJ2893577.1"/>
    <property type="molecule type" value="Genomic_DNA"/>
</dbReference>
<dbReference type="Proteomes" id="UP001139981">
    <property type="component" value="Unassembled WGS sequence"/>
</dbReference>
<gene>
    <name evidence="1" type="primary">PRX1_1</name>
    <name evidence="1" type="ORF">IWW38_002822</name>
</gene>
<sequence length="115" mass="12851">MATLTNMLDGVEHDASNVVNGIPITVRPVFIDLAKRIWLILTYSASCGRSFDEILRAIDFLRLSDRQPIATSADWQPGEDVIVHVGVTTDPEKKISPTVRETLPYLRFATLPKED</sequence>
<proteinExistence type="predicted"/>
<keyword evidence="2" id="KW-1185">Reference proteome</keyword>
<reference evidence="1" key="1">
    <citation type="submission" date="2022-07" db="EMBL/GenBank/DDBJ databases">
        <title>Phylogenomic reconstructions and comparative analyses of Kickxellomycotina fungi.</title>
        <authorList>
            <person name="Reynolds N.K."/>
            <person name="Stajich J.E."/>
            <person name="Barry K."/>
            <person name="Grigoriev I.V."/>
            <person name="Crous P."/>
            <person name="Smith M.E."/>
        </authorList>
    </citation>
    <scope>NUCLEOTIDE SEQUENCE</scope>
    <source>
        <strain evidence="1">CBS 190363</strain>
    </source>
</reference>
<evidence type="ECO:0000313" key="1">
    <source>
        <dbReference type="EMBL" id="KAJ2893577.1"/>
    </source>
</evidence>
<comment type="caution">
    <text evidence="1">The sequence shown here is derived from an EMBL/GenBank/DDBJ whole genome shotgun (WGS) entry which is preliminary data.</text>
</comment>
<accession>A0ACC1M398</accession>
<protein>
    <submittedName>
        <fullName evidence="1">Peroxiredoxin 1</fullName>
    </submittedName>
</protein>
<organism evidence="1 2">
    <name type="scientific">Coemansia aciculifera</name>
    <dbReference type="NCBI Taxonomy" id="417176"/>
    <lineage>
        <taxon>Eukaryota</taxon>
        <taxon>Fungi</taxon>
        <taxon>Fungi incertae sedis</taxon>
        <taxon>Zoopagomycota</taxon>
        <taxon>Kickxellomycotina</taxon>
        <taxon>Kickxellomycetes</taxon>
        <taxon>Kickxellales</taxon>
        <taxon>Kickxellaceae</taxon>
        <taxon>Coemansia</taxon>
    </lineage>
</organism>
<evidence type="ECO:0000313" key="2">
    <source>
        <dbReference type="Proteomes" id="UP001139981"/>
    </source>
</evidence>
<name>A0ACC1M398_9FUNG</name>